<dbReference type="GO" id="GO:0005840">
    <property type="term" value="C:ribosome"/>
    <property type="evidence" value="ECO:0007669"/>
    <property type="project" value="UniProtKB-KW"/>
</dbReference>
<gene>
    <name evidence="7" type="primary">rpmE</name>
    <name evidence="8" type="ORF">A3H75_01630</name>
</gene>
<dbReference type="InterPro" id="IPR027491">
    <property type="entry name" value="Ribosomal_bL31_A"/>
</dbReference>
<keyword evidence="4 7" id="KW-0689">Ribosomal protein</keyword>
<comment type="subunit">
    <text evidence="7">Part of the 50S ribosomal subunit.</text>
</comment>
<organism evidence="8 9">
    <name type="scientific">Candidatus Uhrbacteria bacterium RIFCSPLOWO2_02_FULL_51_9</name>
    <dbReference type="NCBI Taxonomy" id="1802410"/>
    <lineage>
        <taxon>Bacteria</taxon>
        <taxon>Candidatus Uhriibacteriota</taxon>
    </lineage>
</organism>
<dbReference type="AlphaFoldDB" id="A0A1F7VFU7"/>
<proteinExistence type="inferred from homology"/>
<dbReference type="NCBIfam" id="NF000612">
    <property type="entry name" value="PRK00019.1"/>
    <property type="match status" value="1"/>
</dbReference>
<dbReference type="GO" id="GO:0019843">
    <property type="term" value="F:rRNA binding"/>
    <property type="evidence" value="ECO:0007669"/>
    <property type="project" value="UniProtKB-KW"/>
</dbReference>
<dbReference type="Pfam" id="PF01197">
    <property type="entry name" value="Ribosomal_L31"/>
    <property type="match status" value="1"/>
</dbReference>
<dbReference type="PANTHER" id="PTHR33280">
    <property type="entry name" value="50S RIBOSOMAL PROTEIN L31, CHLOROPLASTIC"/>
    <property type="match status" value="1"/>
</dbReference>
<dbReference type="InterPro" id="IPR002150">
    <property type="entry name" value="Ribosomal_bL31"/>
</dbReference>
<keyword evidence="7" id="KW-0862">Zinc</keyword>
<dbReference type="GO" id="GO:1990904">
    <property type="term" value="C:ribonucleoprotein complex"/>
    <property type="evidence" value="ECO:0007669"/>
    <property type="project" value="UniProtKB-KW"/>
</dbReference>
<dbReference type="Gene3D" id="4.10.830.30">
    <property type="entry name" value="Ribosomal protein L31"/>
    <property type="match status" value="1"/>
</dbReference>
<evidence type="ECO:0000313" key="9">
    <source>
        <dbReference type="Proteomes" id="UP000176678"/>
    </source>
</evidence>
<dbReference type="NCBIfam" id="TIGR00105">
    <property type="entry name" value="L31"/>
    <property type="match status" value="1"/>
</dbReference>
<keyword evidence="7" id="KW-0479">Metal-binding</keyword>
<feature type="binding site" evidence="7">
    <location>
        <position position="19"/>
    </location>
    <ligand>
        <name>Zn(2+)</name>
        <dbReference type="ChEBI" id="CHEBI:29105"/>
    </ligand>
</feature>
<protein>
    <recommendedName>
        <fullName evidence="6 7">Large ribosomal subunit protein bL31</fullName>
    </recommendedName>
</protein>
<dbReference type="SUPFAM" id="SSF143800">
    <property type="entry name" value="L28p-like"/>
    <property type="match status" value="1"/>
</dbReference>
<evidence type="ECO:0000256" key="2">
    <source>
        <dbReference type="ARBA" id="ARBA00022730"/>
    </source>
</evidence>
<evidence type="ECO:0000256" key="1">
    <source>
        <dbReference type="ARBA" id="ARBA00009296"/>
    </source>
</evidence>
<dbReference type="HAMAP" id="MF_00501">
    <property type="entry name" value="Ribosomal_bL31_1"/>
    <property type="match status" value="1"/>
</dbReference>
<reference evidence="8 9" key="1">
    <citation type="journal article" date="2016" name="Nat. Commun.">
        <title>Thousands of microbial genomes shed light on interconnected biogeochemical processes in an aquifer system.</title>
        <authorList>
            <person name="Anantharaman K."/>
            <person name="Brown C.T."/>
            <person name="Hug L.A."/>
            <person name="Sharon I."/>
            <person name="Castelle C.J."/>
            <person name="Probst A.J."/>
            <person name="Thomas B.C."/>
            <person name="Singh A."/>
            <person name="Wilkins M.J."/>
            <person name="Karaoz U."/>
            <person name="Brodie E.L."/>
            <person name="Williams K.H."/>
            <person name="Hubbard S.S."/>
            <person name="Banfield J.F."/>
        </authorList>
    </citation>
    <scope>NUCLEOTIDE SEQUENCE [LARGE SCALE GENOMIC DNA]</scope>
</reference>
<feature type="binding site" evidence="7">
    <location>
        <position position="40"/>
    </location>
    <ligand>
        <name>Zn(2+)</name>
        <dbReference type="ChEBI" id="CHEBI:29105"/>
    </ligand>
</feature>
<evidence type="ECO:0000256" key="7">
    <source>
        <dbReference type="HAMAP-Rule" id="MF_00501"/>
    </source>
</evidence>
<evidence type="ECO:0000256" key="3">
    <source>
        <dbReference type="ARBA" id="ARBA00022884"/>
    </source>
</evidence>
<comment type="cofactor">
    <cofactor evidence="7">
        <name>Zn(2+)</name>
        <dbReference type="ChEBI" id="CHEBI:29105"/>
    </cofactor>
    <text evidence="7">Binds 1 zinc ion per subunit.</text>
</comment>
<keyword evidence="3 7" id="KW-0694">RNA-binding</keyword>
<feature type="binding site" evidence="7">
    <location>
        <position position="37"/>
    </location>
    <ligand>
        <name>Zn(2+)</name>
        <dbReference type="ChEBI" id="CHEBI:29105"/>
    </ligand>
</feature>
<dbReference type="PRINTS" id="PR01249">
    <property type="entry name" value="RIBOSOMALL31"/>
</dbReference>
<dbReference type="PANTHER" id="PTHR33280:SF1">
    <property type="entry name" value="LARGE RIBOSOMAL SUBUNIT PROTEIN BL31C"/>
    <property type="match status" value="1"/>
</dbReference>
<comment type="similarity">
    <text evidence="1 7">Belongs to the bacterial ribosomal protein bL31 family. Type A subfamily.</text>
</comment>
<evidence type="ECO:0000313" key="8">
    <source>
        <dbReference type="EMBL" id="OGL89376.1"/>
    </source>
</evidence>
<evidence type="ECO:0000256" key="4">
    <source>
        <dbReference type="ARBA" id="ARBA00022980"/>
    </source>
</evidence>
<keyword evidence="5 7" id="KW-0687">Ribonucleoprotein</keyword>
<dbReference type="STRING" id="1802410.A3H75_01630"/>
<evidence type="ECO:0000256" key="6">
    <source>
        <dbReference type="ARBA" id="ARBA00035687"/>
    </source>
</evidence>
<dbReference type="GO" id="GO:0006412">
    <property type="term" value="P:translation"/>
    <property type="evidence" value="ECO:0007669"/>
    <property type="project" value="UniProtKB-UniRule"/>
</dbReference>
<keyword evidence="2 7" id="KW-0699">rRNA-binding</keyword>
<dbReference type="EMBL" id="MGES01000005">
    <property type="protein sequence ID" value="OGL89376.1"/>
    <property type="molecule type" value="Genomic_DNA"/>
</dbReference>
<dbReference type="GO" id="GO:0046872">
    <property type="term" value="F:metal ion binding"/>
    <property type="evidence" value="ECO:0007669"/>
    <property type="project" value="UniProtKB-KW"/>
</dbReference>
<dbReference type="InterPro" id="IPR042105">
    <property type="entry name" value="Ribosomal_bL31_sf"/>
</dbReference>
<dbReference type="GO" id="GO:0003735">
    <property type="term" value="F:structural constituent of ribosome"/>
    <property type="evidence" value="ECO:0007669"/>
    <property type="project" value="InterPro"/>
</dbReference>
<comment type="caution">
    <text evidence="8">The sequence shown here is derived from an EMBL/GenBank/DDBJ whole genome shotgun (WGS) entry which is preliminary data.</text>
</comment>
<sequence>MKAEIHPKYFPKAKATCACGAEFIVGSTKEAIEMEICSQCHPLFTGKEKSIDTAGRVEKFRARSAAATPKAKKAK</sequence>
<dbReference type="InterPro" id="IPR034704">
    <property type="entry name" value="Ribosomal_bL28/bL31-like_sf"/>
</dbReference>
<name>A0A1F7VFU7_9BACT</name>
<comment type="function">
    <text evidence="7">Binds the 23S rRNA.</text>
</comment>
<dbReference type="Proteomes" id="UP000176678">
    <property type="component" value="Unassembled WGS sequence"/>
</dbReference>
<evidence type="ECO:0000256" key="5">
    <source>
        <dbReference type="ARBA" id="ARBA00023274"/>
    </source>
</evidence>
<feature type="binding site" evidence="7">
    <location>
        <position position="17"/>
    </location>
    <ligand>
        <name>Zn(2+)</name>
        <dbReference type="ChEBI" id="CHEBI:29105"/>
    </ligand>
</feature>
<accession>A0A1F7VFU7</accession>